<keyword evidence="1" id="KW-0175">Coiled coil</keyword>
<evidence type="ECO:0000256" key="1">
    <source>
        <dbReference type="SAM" id="Coils"/>
    </source>
</evidence>
<feature type="coiled-coil region" evidence="1">
    <location>
        <begin position="43"/>
        <end position="70"/>
    </location>
</feature>
<keyword evidence="3" id="KW-1185">Reference proteome</keyword>
<evidence type="ECO:0000313" key="3">
    <source>
        <dbReference type="Proteomes" id="UP000093918"/>
    </source>
</evidence>
<accession>A0ABX2WIS0</accession>
<gene>
    <name evidence="2" type="ORF">A9Z40_03245</name>
</gene>
<dbReference type="RefSeq" id="WP_064956077.1">
    <property type="nucleotide sequence ID" value="NZ_LZEM01000018.1"/>
</dbReference>
<organism evidence="2 3">
    <name type="scientific">Microbacterium arborescens</name>
    <dbReference type="NCBI Taxonomy" id="33883"/>
    <lineage>
        <taxon>Bacteria</taxon>
        <taxon>Bacillati</taxon>
        <taxon>Actinomycetota</taxon>
        <taxon>Actinomycetes</taxon>
        <taxon>Micrococcales</taxon>
        <taxon>Microbacteriaceae</taxon>
        <taxon>Microbacterium</taxon>
    </lineage>
</organism>
<dbReference type="Proteomes" id="UP000093918">
    <property type="component" value="Unassembled WGS sequence"/>
</dbReference>
<protein>
    <submittedName>
        <fullName evidence="2">Uncharacterized protein</fullName>
    </submittedName>
</protein>
<reference evidence="3" key="1">
    <citation type="submission" date="2016-06" db="EMBL/GenBank/DDBJ databases">
        <title>Genome sequencing of cellulolytic organisms.</title>
        <authorList>
            <person name="Bohra V."/>
            <person name="Dafale N.A."/>
            <person name="Purohit H.J."/>
        </authorList>
    </citation>
    <scope>NUCLEOTIDE SEQUENCE [LARGE SCALE GENOMIC DNA]</scope>
    <source>
        <strain evidence="3">ND21</strain>
    </source>
</reference>
<comment type="caution">
    <text evidence="2">The sequence shown here is derived from an EMBL/GenBank/DDBJ whole genome shotgun (WGS) entry which is preliminary data.</text>
</comment>
<proteinExistence type="predicted"/>
<sequence>MDLPPEVLELGLKLTEAAARNSATAVTNRIRSTIAAGKKDDAIAALEEIVSELLADKQELTRIAQAYQAELVAQRLAAGDIQYIAGTVVPLLEKLAGATPEGQQMARSIDALKPLLSVETANVLQLLGFNFREAIGEPLTRLTAKSIESKINSSEQLQLETTRREQLYIQLAMDPEAFERFKLLFGR</sequence>
<dbReference type="EMBL" id="LZEM01000018">
    <property type="protein sequence ID" value="OAZ40971.1"/>
    <property type="molecule type" value="Genomic_DNA"/>
</dbReference>
<name>A0ABX2WIS0_9MICO</name>
<evidence type="ECO:0000313" key="2">
    <source>
        <dbReference type="EMBL" id="OAZ40971.1"/>
    </source>
</evidence>